<dbReference type="EC" id="2.7.11.5" evidence="11"/>
<dbReference type="InterPro" id="IPR010452">
    <property type="entry name" value="Isocitrate_DH_AceK"/>
</dbReference>
<comment type="catalytic activity">
    <reaction evidence="11">
        <text>L-seryl-[isocitrate dehydrogenase] + ATP = O-phospho-L-seryl-[isocitrate dehydrogenase] + ADP + H(+)</text>
        <dbReference type="Rhea" id="RHEA:43540"/>
        <dbReference type="Rhea" id="RHEA-COMP:10605"/>
        <dbReference type="Rhea" id="RHEA-COMP:10606"/>
        <dbReference type="ChEBI" id="CHEBI:15378"/>
        <dbReference type="ChEBI" id="CHEBI:29999"/>
        <dbReference type="ChEBI" id="CHEBI:30616"/>
        <dbReference type="ChEBI" id="CHEBI:83421"/>
        <dbReference type="ChEBI" id="CHEBI:456216"/>
        <dbReference type="EC" id="2.7.11.5"/>
    </reaction>
</comment>
<dbReference type="EC" id="3.1.3.-" evidence="11"/>
<dbReference type="NCBIfam" id="NF002804">
    <property type="entry name" value="PRK02946.1"/>
    <property type="match status" value="1"/>
</dbReference>
<evidence type="ECO:0000256" key="5">
    <source>
        <dbReference type="ARBA" id="ARBA00022679"/>
    </source>
</evidence>
<dbReference type="GO" id="GO:0006099">
    <property type="term" value="P:tricarboxylic acid cycle"/>
    <property type="evidence" value="ECO:0007669"/>
    <property type="project" value="UniProtKB-UniRule"/>
</dbReference>
<dbReference type="InterPro" id="IPR046855">
    <property type="entry name" value="AceK_kinase"/>
</dbReference>
<name>A0A840RG44_9NEIS</name>
<evidence type="ECO:0000256" key="6">
    <source>
        <dbReference type="ARBA" id="ARBA00022741"/>
    </source>
</evidence>
<keyword evidence="5 11" id="KW-0808">Transferase</keyword>
<dbReference type="EMBL" id="JACHHN010000006">
    <property type="protein sequence ID" value="MBB5192305.1"/>
    <property type="molecule type" value="Genomic_DNA"/>
</dbReference>
<keyword evidence="8 11" id="KW-0378">Hydrolase</keyword>
<dbReference type="PANTHER" id="PTHR39559:SF1">
    <property type="entry name" value="ISOCITRATE DEHYDROGENASE KINASE_PHOSPHATASE"/>
    <property type="match status" value="1"/>
</dbReference>
<feature type="binding site" evidence="11">
    <location>
        <begin position="329"/>
        <end position="335"/>
    </location>
    <ligand>
        <name>ATP</name>
        <dbReference type="ChEBI" id="CHEBI:30616"/>
    </ligand>
</feature>
<dbReference type="RefSeq" id="WP_184101979.1">
    <property type="nucleotide sequence ID" value="NZ_JACHHN010000006.1"/>
</dbReference>
<dbReference type="InterPro" id="IPR046854">
    <property type="entry name" value="AceK_regulatory"/>
</dbReference>
<dbReference type="GO" id="GO:0004721">
    <property type="term" value="F:phosphoprotein phosphatase activity"/>
    <property type="evidence" value="ECO:0007669"/>
    <property type="project" value="UniProtKB-KW"/>
</dbReference>
<keyword evidence="9 11" id="KW-0067">ATP-binding</keyword>
<dbReference type="PIRSF" id="PIRSF000719">
    <property type="entry name" value="AceK"/>
    <property type="match status" value="1"/>
</dbReference>
<evidence type="ECO:0000313" key="14">
    <source>
        <dbReference type="EMBL" id="MBB5192305.1"/>
    </source>
</evidence>
<keyword evidence="3 11" id="KW-0723">Serine/threonine-protein kinase</keyword>
<keyword evidence="1 11" id="KW-0329">Glyoxylate bypass</keyword>
<comment type="caution">
    <text evidence="14">The sequence shown here is derived from an EMBL/GenBank/DDBJ whole genome shotgun (WGS) entry which is preliminary data.</text>
</comment>
<comment type="function">
    <text evidence="11">Bifunctional enzyme which can phosphorylate or dephosphorylate isocitrate dehydrogenase (IDH) on a specific serine residue. This is a regulatory mechanism which enables bacteria to bypass the Krebs cycle via the glyoxylate shunt in response to the source of carbon. When bacteria are grown on glucose, IDH is fully active and unphosphorylated, but when grown on acetate or ethanol, the activity of IDH declines drastically concomitant with its phosphorylation.</text>
</comment>
<evidence type="ECO:0000256" key="11">
    <source>
        <dbReference type="HAMAP-Rule" id="MF_00747"/>
    </source>
</evidence>
<proteinExistence type="inferred from homology"/>
<dbReference type="Pfam" id="PF06315">
    <property type="entry name" value="AceK_kinase"/>
    <property type="match status" value="1"/>
</dbReference>
<feature type="binding site" evidence="11">
    <location>
        <position position="350"/>
    </location>
    <ligand>
        <name>ATP</name>
        <dbReference type="ChEBI" id="CHEBI:30616"/>
    </ligand>
</feature>
<reference evidence="14 15" key="1">
    <citation type="submission" date="2020-08" db="EMBL/GenBank/DDBJ databases">
        <title>Genomic Encyclopedia of Type Strains, Phase IV (KMG-IV): sequencing the most valuable type-strain genomes for metagenomic binning, comparative biology and taxonomic classification.</title>
        <authorList>
            <person name="Goeker M."/>
        </authorList>
    </citation>
    <scope>NUCLEOTIDE SEQUENCE [LARGE SCALE GENOMIC DNA]</scope>
    <source>
        <strain evidence="14 15">DSM 18233</strain>
    </source>
</reference>
<dbReference type="AlphaFoldDB" id="A0A840RG44"/>
<evidence type="ECO:0000256" key="1">
    <source>
        <dbReference type="ARBA" id="ARBA00022435"/>
    </source>
</evidence>
<comment type="similarity">
    <text evidence="11">Belongs to the AceK family.</text>
</comment>
<evidence type="ECO:0000313" key="15">
    <source>
        <dbReference type="Proteomes" id="UP000543030"/>
    </source>
</evidence>
<keyword evidence="15" id="KW-1185">Reference proteome</keyword>
<feature type="domain" description="Isocitrate dehydrogenase kinase/phosphatase (AceK) regulatory" evidence="13">
    <location>
        <begin position="21"/>
        <end position="323"/>
    </location>
</feature>
<keyword evidence="2 11" id="KW-0963">Cytoplasm</keyword>
<evidence type="ECO:0000259" key="12">
    <source>
        <dbReference type="Pfam" id="PF06315"/>
    </source>
</evidence>
<dbReference type="Pfam" id="PF20423">
    <property type="entry name" value="AceK_regulatory"/>
    <property type="match status" value="1"/>
</dbReference>
<comment type="subcellular location">
    <subcellularLocation>
        <location evidence="11">Cytoplasm</location>
    </subcellularLocation>
</comment>
<keyword evidence="7 11" id="KW-0418">Kinase</keyword>
<evidence type="ECO:0000256" key="8">
    <source>
        <dbReference type="ARBA" id="ARBA00022801"/>
    </source>
</evidence>
<dbReference type="GO" id="GO:0006006">
    <property type="term" value="P:glucose metabolic process"/>
    <property type="evidence" value="ECO:0007669"/>
    <property type="project" value="InterPro"/>
</dbReference>
<evidence type="ECO:0000256" key="3">
    <source>
        <dbReference type="ARBA" id="ARBA00022527"/>
    </source>
</evidence>
<evidence type="ECO:0000256" key="10">
    <source>
        <dbReference type="ARBA" id="ARBA00022912"/>
    </source>
</evidence>
<protein>
    <recommendedName>
        <fullName evidence="11">Isocitrate dehydrogenase kinase/phosphatase</fullName>
        <shortName evidence="11">IDH kinase/phosphatase</shortName>
        <shortName evidence="11">IDHK/P</shortName>
        <ecNumber evidence="11">2.7.11.5</ecNumber>
        <ecNumber evidence="11">3.1.3.-</ecNumber>
    </recommendedName>
</protein>
<dbReference type="GO" id="GO:0004674">
    <property type="term" value="F:protein serine/threonine kinase activity"/>
    <property type="evidence" value="ECO:0007669"/>
    <property type="project" value="UniProtKB-KW"/>
</dbReference>
<dbReference type="GO" id="GO:0005737">
    <property type="term" value="C:cytoplasm"/>
    <property type="evidence" value="ECO:0007669"/>
    <property type="project" value="UniProtKB-SubCell"/>
</dbReference>
<dbReference type="Proteomes" id="UP000543030">
    <property type="component" value="Unassembled WGS sequence"/>
</dbReference>
<dbReference type="GO" id="GO:0016208">
    <property type="term" value="F:AMP binding"/>
    <property type="evidence" value="ECO:0007669"/>
    <property type="project" value="TreeGrafter"/>
</dbReference>
<keyword evidence="4 11" id="KW-0816">Tricarboxylic acid cycle</keyword>
<dbReference type="GO" id="GO:0006097">
    <property type="term" value="P:glyoxylate cycle"/>
    <property type="evidence" value="ECO:0007669"/>
    <property type="project" value="UniProtKB-UniRule"/>
</dbReference>
<dbReference type="PANTHER" id="PTHR39559">
    <property type="match status" value="1"/>
</dbReference>
<evidence type="ECO:0000256" key="7">
    <source>
        <dbReference type="ARBA" id="ARBA00022777"/>
    </source>
</evidence>
<gene>
    <name evidence="11" type="primary">aceK</name>
    <name evidence="14" type="ORF">HNQ50_003046</name>
</gene>
<feature type="domain" description="Isocitrate dehydrogenase kinase/phosphatase (AceK) kinase" evidence="12">
    <location>
        <begin position="324"/>
        <end position="579"/>
    </location>
</feature>
<keyword evidence="10 11" id="KW-0904">Protein phosphatase</keyword>
<feature type="active site" evidence="11">
    <location>
        <position position="385"/>
    </location>
</feature>
<evidence type="ECO:0000256" key="2">
    <source>
        <dbReference type="ARBA" id="ARBA00022490"/>
    </source>
</evidence>
<keyword evidence="6 11" id="KW-0547">Nucleotide-binding</keyword>
<dbReference type="HAMAP" id="MF_00747">
    <property type="entry name" value="AceK"/>
    <property type="match status" value="1"/>
</dbReference>
<sequence length="592" mass="69116">MGHQEHAVSTAHSNGEALSLARAILDGFDCHYRLFRECSQSAKGYFEAGDTHAQRETVKRRIAFYDLRVDEAVERILQEFHPENLPDEVWARAKTQYISLLVNHKQPELAETFFNSVCCRILHRTYFHNDFIFYRPAVSTEYIEAWEPQVYRTYYPTRTWLEDTVERILTDFDFTLPFEDLKRDVRYILRAAHAHMGHWPKLSFNSQIQVMASPFYRGKTAYIIGRVINGDLDLPFALPLYRNDAGQLYVDAALFNHYHIRHLFSLSRAYFLVDMDVPSATVHFLHQVLPDCSRAELYTMLGLGKQGKTMFYRELFHHLRHSSDRFTIAPGIKGMVMIVFTLPSFPFVFKVIKDVIPPPKEVDRKLVRAKYQMVKQHDRVGRMADSWEFSNVALPRDRCDPELLNELATLAPSMYEEDGDTVVIRHLYIERRMMPLNILLDQSQGQIVEDVIRDYGNALRELAIANIFPGDMLFKNFGITRAGRVVFYDYDEIEYMTDCDFRRIPPPLAPEYELSGEAWYTGHKNEVYPEEFGTFLLTRADMRAAFMKYHADLLTPEFWQQTKARIGRGIVEDFFPYPQDTRFSVRFGGEGV</sequence>
<evidence type="ECO:0000256" key="4">
    <source>
        <dbReference type="ARBA" id="ARBA00022532"/>
    </source>
</evidence>
<evidence type="ECO:0000259" key="13">
    <source>
        <dbReference type="Pfam" id="PF20423"/>
    </source>
</evidence>
<dbReference type="GO" id="GO:0005524">
    <property type="term" value="F:ATP binding"/>
    <property type="evidence" value="ECO:0007669"/>
    <property type="project" value="UniProtKB-UniRule"/>
</dbReference>
<organism evidence="14 15">
    <name type="scientific">Silvimonas terrae</name>
    <dbReference type="NCBI Taxonomy" id="300266"/>
    <lineage>
        <taxon>Bacteria</taxon>
        <taxon>Pseudomonadati</taxon>
        <taxon>Pseudomonadota</taxon>
        <taxon>Betaproteobacteria</taxon>
        <taxon>Neisseriales</taxon>
        <taxon>Chitinibacteraceae</taxon>
        <taxon>Silvimonas</taxon>
    </lineage>
</organism>
<dbReference type="GO" id="GO:0008772">
    <property type="term" value="F:[isocitrate dehydrogenase (NADP+)] kinase activity"/>
    <property type="evidence" value="ECO:0007669"/>
    <property type="project" value="UniProtKB-UniRule"/>
</dbReference>
<evidence type="ECO:0000256" key="9">
    <source>
        <dbReference type="ARBA" id="ARBA00022840"/>
    </source>
</evidence>
<accession>A0A840RG44</accession>